<feature type="compositionally biased region" description="Low complexity" evidence="1">
    <location>
        <begin position="411"/>
        <end position="426"/>
    </location>
</feature>
<sequence length="582" mass="59786">MRAIATLTATLLALSGCARCGAPREQGAPPERWLPASAPFAVVLPELGRGAEQLAALARAARSYPAAGSLMETVDGLRSQLGFDPLDRRGLEAAGFDPARGAALAAGPGQPLVLVMPIADERRFEDTLTRLARDRTGATARGRATSGAVTVEALRKDPGGPPVLAFAYASRYALLATGPSSEDAVRGAAGIAQAESLAASAPFAEARDAAGRDQAALFWAPPASAAVKPVALLRDGLLVGARASDRLLALRAVLPLSPERAVVWREVAGVDRRAGAAELALLPEDALLAARFGGDPSALGRRVGYALPAAARERLAVARVDLSSQLWDQLAPGAAVSLSLAPSFDVAHLSARGWEYVLSDPFRLLHLTFAARVKEPSRLEPLVARLPELARALGFGSPPPAAPARAKGRPARGAAAAKAVAAKAAAPSPPQPPARPLPPGAVRLPWGGDALTVALRGDRLLAAGGPGRFEALLARVEGQGAGYAAPSPGARDLLRDGPGALVLDPGNLVRSARALPPEAYGTGPDGFVMRSLAERFVEPASHLKSIAVRLEVREKAALLDLAIEGEPPQAAEPASSPGPGKP</sequence>
<accession>A0ABM7XEK5</accession>
<dbReference type="PROSITE" id="PS51257">
    <property type="entry name" value="PROKAR_LIPOPROTEIN"/>
    <property type="match status" value="1"/>
</dbReference>
<protein>
    <recommendedName>
        <fullName evidence="5">Lipoprotein</fullName>
    </recommendedName>
</protein>
<evidence type="ECO:0000313" key="3">
    <source>
        <dbReference type="EMBL" id="BDG10288.1"/>
    </source>
</evidence>
<proteinExistence type="predicted"/>
<evidence type="ECO:0000313" key="4">
    <source>
        <dbReference type="Proteomes" id="UP001162734"/>
    </source>
</evidence>
<organism evidence="3 4">
    <name type="scientific">Anaeromyxobacter paludicola</name>
    <dbReference type="NCBI Taxonomy" id="2918171"/>
    <lineage>
        <taxon>Bacteria</taxon>
        <taxon>Pseudomonadati</taxon>
        <taxon>Myxococcota</taxon>
        <taxon>Myxococcia</taxon>
        <taxon>Myxococcales</taxon>
        <taxon>Cystobacterineae</taxon>
        <taxon>Anaeromyxobacteraceae</taxon>
        <taxon>Anaeromyxobacter</taxon>
    </lineage>
</organism>
<keyword evidence="4" id="KW-1185">Reference proteome</keyword>
<feature type="region of interest" description="Disordered" evidence="1">
    <location>
        <begin position="398"/>
        <end position="439"/>
    </location>
</feature>
<feature type="compositionally biased region" description="Pro residues" evidence="1">
    <location>
        <begin position="427"/>
        <end position="439"/>
    </location>
</feature>
<feature type="compositionally biased region" description="Low complexity" evidence="1">
    <location>
        <begin position="564"/>
        <end position="582"/>
    </location>
</feature>
<feature type="region of interest" description="Disordered" evidence="1">
    <location>
        <begin position="563"/>
        <end position="582"/>
    </location>
</feature>
<evidence type="ECO:0008006" key="5">
    <source>
        <dbReference type="Google" id="ProtNLM"/>
    </source>
</evidence>
<evidence type="ECO:0000256" key="2">
    <source>
        <dbReference type="SAM" id="SignalP"/>
    </source>
</evidence>
<feature type="chain" id="PRO_5047395277" description="Lipoprotein" evidence="2">
    <location>
        <begin position="21"/>
        <end position="582"/>
    </location>
</feature>
<evidence type="ECO:0000256" key="1">
    <source>
        <dbReference type="SAM" id="MobiDB-lite"/>
    </source>
</evidence>
<gene>
    <name evidence="3" type="ORF">AMPC_34010</name>
</gene>
<name>A0ABM7XEK5_9BACT</name>
<dbReference type="Proteomes" id="UP001162734">
    <property type="component" value="Chromosome"/>
</dbReference>
<reference evidence="4" key="1">
    <citation type="journal article" date="2022" name="Int. J. Syst. Evol. Microbiol.">
        <title>Anaeromyxobacter oryzae sp. nov., Anaeromyxobacter diazotrophicus sp. nov. and Anaeromyxobacter paludicola sp. nov., isolated from paddy soils.</title>
        <authorList>
            <person name="Itoh H."/>
            <person name="Xu Z."/>
            <person name="Mise K."/>
            <person name="Masuda Y."/>
            <person name="Ushijima N."/>
            <person name="Hayakawa C."/>
            <person name="Shiratori Y."/>
            <person name="Senoo K."/>
        </authorList>
    </citation>
    <scope>NUCLEOTIDE SEQUENCE [LARGE SCALE GENOMIC DNA]</scope>
    <source>
        <strain evidence="4">Red630</strain>
    </source>
</reference>
<keyword evidence="2" id="KW-0732">Signal</keyword>
<feature type="signal peptide" evidence="2">
    <location>
        <begin position="1"/>
        <end position="20"/>
    </location>
</feature>
<dbReference type="RefSeq" id="WP_248342708.1">
    <property type="nucleotide sequence ID" value="NZ_AP025592.1"/>
</dbReference>
<dbReference type="EMBL" id="AP025592">
    <property type="protein sequence ID" value="BDG10288.1"/>
    <property type="molecule type" value="Genomic_DNA"/>
</dbReference>